<dbReference type="GO" id="GO:0044550">
    <property type="term" value="P:secondary metabolite biosynthetic process"/>
    <property type="evidence" value="ECO:0007669"/>
    <property type="project" value="TreeGrafter"/>
</dbReference>
<dbReference type="GO" id="GO:0050660">
    <property type="term" value="F:flavin adenine dinucleotide binding"/>
    <property type="evidence" value="ECO:0007669"/>
    <property type="project" value="InterPro"/>
</dbReference>
<comment type="caution">
    <text evidence="4">The sequence shown here is derived from an EMBL/GenBank/DDBJ whole genome shotgun (WGS) entry which is preliminary data.</text>
</comment>
<dbReference type="PANTHER" id="PTHR11552:SF115">
    <property type="entry name" value="DEHYDROGENASE XPTC-RELATED"/>
    <property type="match status" value="1"/>
</dbReference>
<dbReference type="Pfam" id="PF00732">
    <property type="entry name" value="GMC_oxred_N"/>
    <property type="match status" value="1"/>
</dbReference>
<evidence type="ECO:0000313" key="4">
    <source>
        <dbReference type="EMBL" id="KAK8129435.1"/>
    </source>
</evidence>
<dbReference type="Gene3D" id="3.30.560.10">
    <property type="entry name" value="Glucose Oxidase, domain 3"/>
    <property type="match status" value="1"/>
</dbReference>
<name>A0AAW0R6L3_9PEZI</name>
<evidence type="ECO:0000256" key="1">
    <source>
        <dbReference type="ARBA" id="ARBA00010790"/>
    </source>
</evidence>
<protein>
    <submittedName>
        <fullName evidence="4">Alcohol dehydrogenase</fullName>
    </submittedName>
</protein>
<dbReference type="PROSITE" id="PS00624">
    <property type="entry name" value="GMC_OXRED_2"/>
    <property type="match status" value="1"/>
</dbReference>
<gene>
    <name evidence="4" type="ORF">PG999_001815</name>
</gene>
<evidence type="ECO:0000259" key="3">
    <source>
        <dbReference type="PROSITE" id="PS00624"/>
    </source>
</evidence>
<accession>A0AAW0R6L3</accession>
<dbReference type="InterPro" id="IPR036188">
    <property type="entry name" value="FAD/NAD-bd_sf"/>
</dbReference>
<dbReference type="PIRSF" id="PIRSF000137">
    <property type="entry name" value="Alcohol_oxidase"/>
    <property type="match status" value="1"/>
</dbReference>
<dbReference type="Gene3D" id="3.50.50.60">
    <property type="entry name" value="FAD/NAD(P)-binding domain"/>
    <property type="match status" value="1"/>
</dbReference>
<comment type="cofactor">
    <cofactor evidence="2">
        <name>FAD</name>
        <dbReference type="ChEBI" id="CHEBI:57692"/>
    </cofactor>
</comment>
<dbReference type="InterPro" id="IPR000172">
    <property type="entry name" value="GMC_OxRdtase_N"/>
</dbReference>
<dbReference type="EMBL" id="JAQQWP010000002">
    <property type="protein sequence ID" value="KAK8129435.1"/>
    <property type="molecule type" value="Genomic_DNA"/>
</dbReference>
<reference evidence="4 5" key="1">
    <citation type="submission" date="2023-01" db="EMBL/GenBank/DDBJ databases">
        <title>Analysis of 21 Apiospora genomes using comparative genomics revels a genus with tremendous synthesis potential of carbohydrate active enzymes and secondary metabolites.</title>
        <authorList>
            <person name="Sorensen T."/>
        </authorList>
    </citation>
    <scope>NUCLEOTIDE SEQUENCE [LARGE SCALE GENOMIC DNA]</scope>
    <source>
        <strain evidence="4 5">CBS 117206</strain>
    </source>
</reference>
<dbReference type="AlphaFoldDB" id="A0AAW0R6L3"/>
<dbReference type="Pfam" id="PF05199">
    <property type="entry name" value="GMC_oxred_C"/>
    <property type="match status" value="1"/>
</dbReference>
<dbReference type="PANTHER" id="PTHR11552">
    <property type="entry name" value="GLUCOSE-METHANOL-CHOLINE GMC OXIDOREDUCTASE"/>
    <property type="match status" value="1"/>
</dbReference>
<keyword evidence="2" id="KW-0274">FAD</keyword>
<dbReference type="SUPFAM" id="SSF54373">
    <property type="entry name" value="FAD-linked reductases, C-terminal domain"/>
    <property type="match status" value="1"/>
</dbReference>
<dbReference type="SUPFAM" id="SSF51905">
    <property type="entry name" value="FAD/NAD(P)-binding domain"/>
    <property type="match status" value="1"/>
</dbReference>
<organism evidence="4 5">
    <name type="scientific">Apiospora kogelbergensis</name>
    <dbReference type="NCBI Taxonomy" id="1337665"/>
    <lineage>
        <taxon>Eukaryota</taxon>
        <taxon>Fungi</taxon>
        <taxon>Dikarya</taxon>
        <taxon>Ascomycota</taxon>
        <taxon>Pezizomycotina</taxon>
        <taxon>Sordariomycetes</taxon>
        <taxon>Xylariomycetidae</taxon>
        <taxon>Amphisphaeriales</taxon>
        <taxon>Apiosporaceae</taxon>
        <taxon>Apiospora</taxon>
    </lineage>
</organism>
<feature type="binding site" evidence="2">
    <location>
        <position position="145"/>
    </location>
    <ligand>
        <name>FAD</name>
        <dbReference type="ChEBI" id="CHEBI:57692"/>
    </ligand>
</feature>
<dbReference type="InterPro" id="IPR007867">
    <property type="entry name" value="GMC_OxRtase_C"/>
</dbReference>
<proteinExistence type="inferred from homology"/>
<dbReference type="Proteomes" id="UP001392437">
    <property type="component" value="Unassembled WGS sequence"/>
</dbReference>
<evidence type="ECO:0000313" key="5">
    <source>
        <dbReference type="Proteomes" id="UP001392437"/>
    </source>
</evidence>
<keyword evidence="5" id="KW-1185">Reference proteome</keyword>
<dbReference type="InterPro" id="IPR012132">
    <property type="entry name" value="GMC_OxRdtase"/>
</dbReference>
<keyword evidence="2" id="KW-0285">Flavoprotein</keyword>
<comment type="similarity">
    <text evidence="1">Belongs to the GMC oxidoreductase family.</text>
</comment>
<dbReference type="GO" id="GO:0016614">
    <property type="term" value="F:oxidoreductase activity, acting on CH-OH group of donors"/>
    <property type="evidence" value="ECO:0007669"/>
    <property type="project" value="InterPro"/>
</dbReference>
<evidence type="ECO:0000256" key="2">
    <source>
        <dbReference type="PIRSR" id="PIRSR000137-2"/>
    </source>
</evidence>
<sequence>MSLSRSSIFSVDYDRCGQLFPDNAQDWSWKEMLPYFKKGLTLTPPPAELAKRFNISTDTSYWGADSPIKASFPSYQYPGLDPLVSAFQELPGVEMISDSGAGRAGVYWYLTFMDPVKLERSYATNSHYSNHLDRPNYHLMAETAVRRVLLEGTTATGIEFYTEAGGVATVKVSKEVLMAAGAVHTPKLLQLSGVGPKKVLDAAGIKTLVDLPGVGQNFQDHSNIAAAISIPGLKEIHLNAEDLTTDAAFKQWADDLWAANRTGPHSIAYGNIAGWLPLTAITPERFAALANELETQDRAAYLAADTYLTVTKGYAAQMKGLAVAMRSPNTVFARRVEPILKQPFSRGSVNIDPKNPFGANPVVDYQSLSNPVERAVLVEMVKWYRQFHFSTSLATLGALKPNETSPGADVVTDEQLAAWVPTALTPTDYHPAGTAAMMPRKLGGVVDQTLRVYGVRSLRVIDASIFPVLPGGNTCQPTYGVAEKAADISKSQA</sequence>
<feature type="domain" description="Glucose-methanol-choline oxidoreductase N-terminal" evidence="3">
    <location>
        <begin position="181"/>
        <end position="195"/>
    </location>
</feature>